<feature type="non-terminal residue" evidence="2">
    <location>
        <position position="138"/>
    </location>
</feature>
<evidence type="ECO:0000313" key="2">
    <source>
        <dbReference type="EMBL" id="GAG23339.1"/>
    </source>
</evidence>
<gene>
    <name evidence="2" type="ORF">S01H1_57036</name>
</gene>
<dbReference type="EMBL" id="BARS01037174">
    <property type="protein sequence ID" value="GAG23339.1"/>
    <property type="molecule type" value="Genomic_DNA"/>
</dbReference>
<dbReference type="Pfam" id="PF00359">
    <property type="entry name" value="PTS_EIIA_2"/>
    <property type="match status" value="1"/>
</dbReference>
<dbReference type="AlphaFoldDB" id="X0VY06"/>
<dbReference type="InterPro" id="IPR002178">
    <property type="entry name" value="PTS_EIIA_type-2_dom"/>
</dbReference>
<dbReference type="InterPro" id="IPR016152">
    <property type="entry name" value="PTrfase/Anion_transptr"/>
</dbReference>
<accession>X0VY06</accession>
<dbReference type="PROSITE" id="PS51094">
    <property type="entry name" value="PTS_EIIA_TYPE_2"/>
    <property type="match status" value="1"/>
</dbReference>
<dbReference type="InterPro" id="IPR051541">
    <property type="entry name" value="PTS_SugarTrans_NitroReg"/>
</dbReference>
<comment type="caution">
    <text evidence="2">The sequence shown here is derived from an EMBL/GenBank/DDBJ whole genome shotgun (WGS) entry which is preliminary data.</text>
</comment>
<dbReference type="PANTHER" id="PTHR47738:SF2">
    <property type="entry name" value="PTS SYSTEM FRUCTOSE-LIKE EIIA COMPONENT"/>
    <property type="match status" value="1"/>
</dbReference>
<sequence>MRLMNFVCTEAILADLKARTARAAVDEMVGALVEAKAVAKADRRRLVDAVMRREKKGTTGFGNGVAIPHAKNEAVRSIVGMVARSAAGVEFAALDSRPVHLFFLLLSNPDNPEEHLKAMEHIFRSVKNDNLRRFMCQA</sequence>
<protein>
    <recommendedName>
        <fullName evidence="1">PTS EIIA type-2 domain-containing protein</fullName>
    </recommendedName>
</protein>
<name>X0VY06_9ZZZZ</name>
<dbReference type="SUPFAM" id="SSF55804">
    <property type="entry name" value="Phoshotransferase/anion transport protein"/>
    <property type="match status" value="1"/>
</dbReference>
<dbReference type="PROSITE" id="PS00372">
    <property type="entry name" value="PTS_EIIA_TYPE_2_HIS"/>
    <property type="match status" value="1"/>
</dbReference>
<dbReference type="CDD" id="cd00211">
    <property type="entry name" value="PTS_IIA_fru"/>
    <property type="match status" value="1"/>
</dbReference>
<evidence type="ECO:0000259" key="1">
    <source>
        <dbReference type="PROSITE" id="PS51094"/>
    </source>
</evidence>
<reference evidence="2" key="1">
    <citation type="journal article" date="2014" name="Front. Microbiol.">
        <title>High frequency of phylogenetically diverse reductive dehalogenase-homologous genes in deep subseafloor sedimentary metagenomes.</title>
        <authorList>
            <person name="Kawai M."/>
            <person name="Futagami T."/>
            <person name="Toyoda A."/>
            <person name="Takaki Y."/>
            <person name="Nishi S."/>
            <person name="Hori S."/>
            <person name="Arai W."/>
            <person name="Tsubouchi T."/>
            <person name="Morono Y."/>
            <person name="Uchiyama I."/>
            <person name="Ito T."/>
            <person name="Fujiyama A."/>
            <person name="Inagaki F."/>
            <person name="Takami H."/>
        </authorList>
    </citation>
    <scope>NUCLEOTIDE SEQUENCE</scope>
    <source>
        <strain evidence="2">Expedition CK06-06</strain>
    </source>
</reference>
<feature type="domain" description="PTS EIIA type-2" evidence="1">
    <location>
        <begin position="5"/>
        <end position="138"/>
    </location>
</feature>
<dbReference type="PANTHER" id="PTHR47738">
    <property type="entry name" value="PTS SYSTEM FRUCTOSE-LIKE EIIA COMPONENT-RELATED"/>
    <property type="match status" value="1"/>
</dbReference>
<organism evidence="2">
    <name type="scientific">marine sediment metagenome</name>
    <dbReference type="NCBI Taxonomy" id="412755"/>
    <lineage>
        <taxon>unclassified sequences</taxon>
        <taxon>metagenomes</taxon>
        <taxon>ecological metagenomes</taxon>
    </lineage>
</organism>
<dbReference type="Gene3D" id="3.40.930.10">
    <property type="entry name" value="Mannitol-specific EII, Chain A"/>
    <property type="match status" value="1"/>
</dbReference>
<proteinExistence type="predicted"/>